<comment type="subcellular location">
    <subcellularLocation>
        <location evidence="5">Endoplasmic reticulum membrane</location>
        <topology evidence="5">Multi-pass membrane protein</topology>
    </subcellularLocation>
    <subcellularLocation>
        <location evidence="1">Membrane</location>
        <topology evidence="1">Multi-pass membrane protein</topology>
    </subcellularLocation>
</comment>
<sequence length="472" mass="54113">MNLTRNALVENPSFVYNGTSQTEIILWQLIGPLSVLLRNIAVPWIFVGFRFALSNGFWLKFALDFLFIVLPIILSLTLFSDHLSVILLLQLVASLSLITFSLCEYCFIAREKPTLREILNQMVDEQHSPTKFITYMRSMGLIATAVAILSVDFDIFPRRFAKTHTYGRSVMDLGTATFIYCFAVVDVFKNFPSRNKFPLLQRRSFFRKHLSIIMLLCLGFGRTCILQLLNYPVQVVEYGVHWNFFITLAFLRIIVKLLGRRFHLFFAITIISVYQYLLGERNLQNWLLSADTNRDTIIAMNREGIFSLFGYLSLYFFASCIANFMYSTGTFQLLMIATLIFFAQKSAEVLVGPPSRRIANLPYVLEMLVVNTIYMATLLLIQLASIFGWAAQMPQFSIDENPFERLKPCILDSVNRYGMPFFLLTNILTGLINLTITTSSVTNVYHSTTIITVYTFISCAIIHVYVRLKQTS</sequence>
<comment type="similarity">
    <text evidence="5">Belongs to the PIGW family.</text>
</comment>
<dbReference type="STRING" id="42156.A0A3P6S4N4"/>
<reference evidence="6 7" key="1">
    <citation type="submission" date="2018-08" db="EMBL/GenBank/DDBJ databases">
        <authorList>
            <person name="Laetsch R D."/>
            <person name="Stevens L."/>
            <person name="Kumar S."/>
            <person name="Blaxter L. M."/>
        </authorList>
    </citation>
    <scope>NUCLEOTIDE SEQUENCE [LARGE SCALE GENOMIC DNA]</scope>
</reference>
<evidence type="ECO:0000313" key="6">
    <source>
        <dbReference type="EMBL" id="VDK67129.1"/>
    </source>
</evidence>
<comment type="function">
    <text evidence="5">A acetyltransferase, which acetylates the inositol ring of phosphatidylinositol during biosynthesis of GPI-anchor.</text>
</comment>
<dbReference type="GO" id="GO:0005789">
    <property type="term" value="C:endoplasmic reticulum membrane"/>
    <property type="evidence" value="ECO:0007669"/>
    <property type="project" value="UniProtKB-SubCell"/>
</dbReference>
<dbReference type="EMBL" id="UYRX01000001">
    <property type="protein sequence ID" value="VDK67129.1"/>
    <property type="molecule type" value="Genomic_DNA"/>
</dbReference>
<keyword evidence="7" id="KW-1185">Reference proteome</keyword>
<feature type="transmembrane region" description="Helical" evidence="5">
    <location>
        <begin position="305"/>
        <end position="326"/>
    </location>
</feature>
<evidence type="ECO:0000256" key="4">
    <source>
        <dbReference type="ARBA" id="ARBA00023136"/>
    </source>
</evidence>
<feature type="transmembrane region" description="Helical" evidence="5">
    <location>
        <begin position="24"/>
        <end position="49"/>
    </location>
</feature>
<dbReference type="PANTHER" id="PTHR20661">
    <property type="entry name" value="PHOSPHATIDYLINOSITOL-GLYCAN BIOSYNTHESIS CLASS W PROTEIN"/>
    <property type="match status" value="1"/>
</dbReference>
<keyword evidence="5" id="KW-0012">Acyltransferase</keyword>
<accession>A0A3P6S4N4</accession>
<dbReference type="AlphaFoldDB" id="A0A3P6S4N4"/>
<feature type="transmembrane region" description="Helical" evidence="5">
    <location>
        <begin position="333"/>
        <end position="352"/>
    </location>
</feature>
<feature type="transmembrane region" description="Helical" evidence="5">
    <location>
        <begin position="414"/>
        <end position="432"/>
    </location>
</feature>
<proteinExistence type="inferred from homology"/>
<keyword evidence="3 5" id="KW-1133">Transmembrane helix</keyword>
<dbReference type="OrthoDB" id="1158011at2759"/>
<keyword evidence="5" id="KW-0337">GPI-anchor biosynthesis</keyword>
<gene>
    <name evidence="6" type="ORF">NLS_LOCUS31</name>
</gene>
<feature type="transmembrane region" description="Helical" evidence="5">
    <location>
        <begin position="235"/>
        <end position="255"/>
    </location>
</feature>
<evidence type="ECO:0000313" key="7">
    <source>
        <dbReference type="Proteomes" id="UP000277928"/>
    </source>
</evidence>
<feature type="transmembrane region" description="Helical" evidence="5">
    <location>
        <begin position="262"/>
        <end position="278"/>
    </location>
</feature>
<feature type="transmembrane region" description="Helical" evidence="5">
    <location>
        <begin position="132"/>
        <end position="150"/>
    </location>
</feature>
<comment type="pathway">
    <text evidence="5">Glycolipid biosynthesis; glycosylphosphatidylinositol-anchor biosynthesis.</text>
</comment>
<feature type="transmembrane region" description="Helical" evidence="5">
    <location>
        <begin position="61"/>
        <end position="79"/>
    </location>
</feature>
<dbReference type="Proteomes" id="UP000277928">
    <property type="component" value="Unassembled WGS sequence"/>
</dbReference>
<keyword evidence="4 5" id="KW-0472">Membrane</keyword>
<keyword evidence="2 5" id="KW-0812">Transmembrane</keyword>
<evidence type="ECO:0000256" key="2">
    <source>
        <dbReference type="ARBA" id="ARBA00022692"/>
    </source>
</evidence>
<feature type="transmembrane region" description="Helical" evidence="5">
    <location>
        <begin position="209"/>
        <end position="229"/>
    </location>
</feature>
<feature type="transmembrane region" description="Helical" evidence="5">
    <location>
        <begin position="170"/>
        <end position="188"/>
    </location>
</feature>
<dbReference type="GO" id="GO:0032216">
    <property type="term" value="F:glucosaminyl-phosphatidylinositol O-acyltransferase activity"/>
    <property type="evidence" value="ECO:0007669"/>
    <property type="project" value="TreeGrafter"/>
</dbReference>
<keyword evidence="5" id="KW-0256">Endoplasmic reticulum</keyword>
<dbReference type="PANTHER" id="PTHR20661:SF0">
    <property type="entry name" value="PHOSPHATIDYLINOSITOL-GLYCAN BIOSYNTHESIS CLASS W PROTEIN"/>
    <property type="match status" value="1"/>
</dbReference>
<feature type="transmembrane region" description="Helical" evidence="5">
    <location>
        <begin position="85"/>
        <end position="108"/>
    </location>
</feature>
<dbReference type="UniPathway" id="UPA00196"/>
<dbReference type="Pfam" id="PF06423">
    <property type="entry name" value="GWT1"/>
    <property type="match status" value="1"/>
</dbReference>
<evidence type="ECO:0000256" key="5">
    <source>
        <dbReference type="RuleBase" id="RU280819"/>
    </source>
</evidence>
<feature type="transmembrane region" description="Helical" evidence="5">
    <location>
        <begin position="372"/>
        <end position="393"/>
    </location>
</feature>
<evidence type="ECO:0000256" key="3">
    <source>
        <dbReference type="ARBA" id="ARBA00022989"/>
    </source>
</evidence>
<feature type="transmembrane region" description="Helical" evidence="5">
    <location>
        <begin position="444"/>
        <end position="466"/>
    </location>
</feature>
<dbReference type="OMA" id="GLYVMQP"/>
<dbReference type="InterPro" id="IPR009447">
    <property type="entry name" value="PIGW/GWT1"/>
</dbReference>
<organism evidence="6 7">
    <name type="scientific">Litomosoides sigmodontis</name>
    <name type="common">Filarial nematode worm</name>
    <dbReference type="NCBI Taxonomy" id="42156"/>
    <lineage>
        <taxon>Eukaryota</taxon>
        <taxon>Metazoa</taxon>
        <taxon>Ecdysozoa</taxon>
        <taxon>Nematoda</taxon>
        <taxon>Chromadorea</taxon>
        <taxon>Rhabditida</taxon>
        <taxon>Spirurina</taxon>
        <taxon>Spiruromorpha</taxon>
        <taxon>Filarioidea</taxon>
        <taxon>Onchocercidae</taxon>
        <taxon>Litomosoides</taxon>
    </lineage>
</organism>
<protein>
    <recommendedName>
        <fullName evidence="5">Phosphatidylinositol-glycan biosynthesis class W protein</fullName>
        <ecNumber evidence="5">2.3.-.-</ecNumber>
    </recommendedName>
</protein>
<evidence type="ECO:0000256" key="1">
    <source>
        <dbReference type="ARBA" id="ARBA00004141"/>
    </source>
</evidence>
<keyword evidence="5" id="KW-0808">Transferase</keyword>
<dbReference type="GO" id="GO:0072659">
    <property type="term" value="P:protein localization to plasma membrane"/>
    <property type="evidence" value="ECO:0007669"/>
    <property type="project" value="TreeGrafter"/>
</dbReference>
<dbReference type="GO" id="GO:0006506">
    <property type="term" value="P:GPI anchor biosynthetic process"/>
    <property type="evidence" value="ECO:0007669"/>
    <property type="project" value="UniProtKB-UniPathway"/>
</dbReference>
<name>A0A3P6S4N4_LITSI</name>
<dbReference type="EC" id="2.3.-.-" evidence="5"/>